<gene>
    <name evidence="6" type="ORF">M0R45_004759</name>
</gene>
<keyword evidence="2" id="KW-0539">Nucleus</keyword>
<evidence type="ECO:0008006" key="8">
    <source>
        <dbReference type="Google" id="ProtNLM"/>
    </source>
</evidence>
<comment type="caution">
    <text evidence="6">The sequence shown here is derived from an EMBL/GenBank/DDBJ whole genome shotgun (WGS) entry which is preliminary data.</text>
</comment>
<comment type="similarity">
    <text evidence="4">Belongs to the CRWN family.</text>
</comment>
<evidence type="ECO:0000256" key="3">
    <source>
        <dbReference type="ARBA" id="ARBA00024186"/>
    </source>
</evidence>
<evidence type="ECO:0000256" key="4">
    <source>
        <dbReference type="ARBA" id="ARBA00024208"/>
    </source>
</evidence>
<dbReference type="PANTHER" id="PTHR31908">
    <property type="entry name" value="PROTEIN CROWDED NUCLEI 4"/>
    <property type="match status" value="1"/>
</dbReference>
<keyword evidence="7" id="KW-1185">Reference proteome</keyword>
<feature type="coiled-coil region" evidence="5">
    <location>
        <begin position="155"/>
        <end position="231"/>
    </location>
</feature>
<protein>
    <recommendedName>
        <fullName evidence="8">Nuclear matrix constituent protein 1-like protein</fullName>
    </recommendedName>
</protein>
<keyword evidence="1 5" id="KW-0175">Coiled coil</keyword>
<dbReference type="AlphaFoldDB" id="A0AAW1YKT8"/>
<feature type="coiled-coil region" evidence="5">
    <location>
        <begin position="633"/>
        <end position="755"/>
    </location>
</feature>
<organism evidence="6 7">
    <name type="scientific">Rubus argutus</name>
    <name type="common">Southern blackberry</name>
    <dbReference type="NCBI Taxonomy" id="59490"/>
    <lineage>
        <taxon>Eukaryota</taxon>
        <taxon>Viridiplantae</taxon>
        <taxon>Streptophyta</taxon>
        <taxon>Embryophyta</taxon>
        <taxon>Tracheophyta</taxon>
        <taxon>Spermatophyta</taxon>
        <taxon>Magnoliopsida</taxon>
        <taxon>eudicotyledons</taxon>
        <taxon>Gunneridae</taxon>
        <taxon>Pentapetalae</taxon>
        <taxon>rosids</taxon>
        <taxon>fabids</taxon>
        <taxon>Rosales</taxon>
        <taxon>Rosaceae</taxon>
        <taxon>Rosoideae</taxon>
        <taxon>Rosoideae incertae sedis</taxon>
        <taxon>Rubus</taxon>
    </lineage>
</organism>
<evidence type="ECO:0000256" key="5">
    <source>
        <dbReference type="SAM" id="Coils"/>
    </source>
</evidence>
<feature type="coiled-coil region" evidence="5">
    <location>
        <begin position="267"/>
        <end position="384"/>
    </location>
</feature>
<accession>A0AAW1YKT8</accession>
<feature type="coiled-coil region" evidence="5">
    <location>
        <begin position="420"/>
        <end position="584"/>
    </location>
</feature>
<dbReference type="PANTHER" id="PTHR31908:SF2">
    <property type="entry name" value="PROTEIN CROWDED NUCLEI 4"/>
    <property type="match status" value="1"/>
</dbReference>
<evidence type="ECO:0000313" key="6">
    <source>
        <dbReference type="EMBL" id="KAK9949226.1"/>
    </source>
</evidence>
<name>A0AAW1YKT8_RUBAR</name>
<evidence type="ECO:0000256" key="1">
    <source>
        <dbReference type="ARBA" id="ARBA00023054"/>
    </source>
</evidence>
<reference evidence="6 7" key="1">
    <citation type="journal article" date="2023" name="G3 (Bethesda)">
        <title>A chromosome-length genome assembly and annotation of blackberry (Rubus argutus, cv. 'Hillquist').</title>
        <authorList>
            <person name="Bruna T."/>
            <person name="Aryal R."/>
            <person name="Dudchenko O."/>
            <person name="Sargent D.J."/>
            <person name="Mead D."/>
            <person name="Buti M."/>
            <person name="Cavallini A."/>
            <person name="Hytonen T."/>
            <person name="Andres J."/>
            <person name="Pham M."/>
            <person name="Weisz D."/>
            <person name="Mascagni F."/>
            <person name="Usai G."/>
            <person name="Natali L."/>
            <person name="Bassil N."/>
            <person name="Fernandez G.E."/>
            <person name="Lomsadze A."/>
            <person name="Armour M."/>
            <person name="Olukolu B."/>
            <person name="Poorten T."/>
            <person name="Britton C."/>
            <person name="Davik J."/>
            <person name="Ashrafi H."/>
            <person name="Aiden E.L."/>
            <person name="Borodovsky M."/>
            <person name="Worthington M."/>
        </authorList>
    </citation>
    <scope>NUCLEOTIDE SEQUENCE [LARGE SCALE GENOMIC DNA]</scope>
    <source>
        <strain evidence="6">PI 553951</strain>
    </source>
</reference>
<dbReference type="EMBL" id="JBEDUW010000001">
    <property type="protein sequence ID" value="KAK9949226.1"/>
    <property type="molecule type" value="Genomic_DNA"/>
</dbReference>
<dbReference type="InterPro" id="IPR040418">
    <property type="entry name" value="CRWN"/>
</dbReference>
<evidence type="ECO:0000256" key="2">
    <source>
        <dbReference type="ARBA" id="ARBA00023242"/>
    </source>
</evidence>
<dbReference type="Proteomes" id="UP001457282">
    <property type="component" value="Unassembled WGS sequence"/>
</dbReference>
<evidence type="ECO:0000313" key="7">
    <source>
        <dbReference type="Proteomes" id="UP001457282"/>
    </source>
</evidence>
<sequence>MASPRSEVFARTPGSGRALSITPGSRILKSPVSDETIWKRLKEAGFDEESIKLRDKAALIAYIAKLEAEIFDHQHHMGLLILEKKKLDSEYEQLKASSETAEFRYNRDQAAHVSALAEARKREDRLKKAIGVKEECLASIEKSMHEMRAESAETKVAAESKLAEARNMVEDAQKKFTEAEGKLLLAESLQAEASRYHRVAERKMLEVEAREDDLRRNILSFKTECEEKEKEISLERQSLCERQKSLQQEQDRLLDGQGLLNQREDFIFGRSQELNRLEKELEDLKLDIEKERKSLNDQKFNLELTEASLIHREEALTRREALLNKKEQELLVFQEKLSSKESDEIKKAVASYEVGLRKKRSEFDAELEAKRKLVEEEIEAKRRAWELREVDLNQRDDLLQEREHDLEVQLRSLVDREKDVSEMSNLVDEKEKSLRAAEKEFELNNVLLQKEKEEIIKLKLELQNSLDSLEDKKKQLDCSREEFEVLKTETSELSDLEMKLKEEIDLVRAQKQELMSEAEKLAGEKAKFENEWESLDDKREVLRKEAERVAEDRLAFSKFIKEEHDNLKQEKEEMRDQYKRDSELLVIERQEFMNKIACERSELFSKMQQERADLLLEIDTRKRELENCIDRKHEELECSLKEKESVFEQEKKNQLEYLSSLNEKAAKEMEQVTLERKKLETERMEINLDRQRRNQEWAELNNSIEELRVQREKLKKQRELLHTDGEEIHRQIEHLKELESLKAALDAEMQQSDSVPGNPKTSTRYLKQTTSVQEGDLNSHYEVNVANTSNPSMLKAGVSPSSSARFAWLKRCTELVFKQSPEKQQLKYEESPVISRKKSSLTVTEQLETSSKYDGHRYMANGNSPKFFSKRQNAFGEPKVIVEVPVLGENVKATNESESAGERCAPLISEQLVQGGRKRRVGKSSSNDCFDPVLETRQHIKKRRQQDEPVDSSEHVITQCVVSTQSKVLEEQHASLPSDQICEGAAVDSLLVVDKVIKVSEVMCEKTETESSANVDELVAHNSVAEPQHVQNGVLSSDPKAQEKMQALDLGDVGLVIDHCQAYVRANPMEWRVTSVCVMKDLVSVYDHGLSACLLSGGIFTLAEGKFCWSQLHFNQL</sequence>
<proteinExistence type="inferred from homology"/>
<dbReference type="GO" id="GO:0005652">
    <property type="term" value="C:nuclear lamina"/>
    <property type="evidence" value="ECO:0007669"/>
    <property type="project" value="UniProtKB-SubCell"/>
</dbReference>
<dbReference type="GO" id="GO:0006997">
    <property type="term" value="P:nucleus organization"/>
    <property type="evidence" value="ECO:0007669"/>
    <property type="project" value="InterPro"/>
</dbReference>
<comment type="subcellular location">
    <subcellularLocation>
        <location evidence="3">Nucleus lamina</location>
    </subcellularLocation>
</comment>